<organism evidence="1 2">
    <name type="scientific">Streptacidiphilus monticola</name>
    <dbReference type="NCBI Taxonomy" id="2161674"/>
    <lineage>
        <taxon>Bacteria</taxon>
        <taxon>Bacillati</taxon>
        <taxon>Actinomycetota</taxon>
        <taxon>Actinomycetes</taxon>
        <taxon>Kitasatosporales</taxon>
        <taxon>Streptomycetaceae</taxon>
        <taxon>Streptacidiphilus</taxon>
    </lineage>
</organism>
<keyword evidence="2" id="KW-1185">Reference proteome</keyword>
<protein>
    <submittedName>
        <fullName evidence="1">Uncharacterized protein</fullName>
    </submittedName>
</protein>
<proteinExistence type="predicted"/>
<evidence type="ECO:0000313" key="1">
    <source>
        <dbReference type="EMBL" id="MFC5911566.1"/>
    </source>
</evidence>
<gene>
    <name evidence="1" type="ORF">ACFP3V_30715</name>
</gene>
<dbReference type="Proteomes" id="UP001596174">
    <property type="component" value="Unassembled WGS sequence"/>
</dbReference>
<name>A0ABW1GA00_9ACTN</name>
<dbReference type="RefSeq" id="WP_380590750.1">
    <property type="nucleotide sequence ID" value="NZ_JBHSQJ010000176.1"/>
</dbReference>
<evidence type="ECO:0000313" key="2">
    <source>
        <dbReference type="Proteomes" id="UP001596174"/>
    </source>
</evidence>
<comment type="caution">
    <text evidence="1">The sequence shown here is derived from an EMBL/GenBank/DDBJ whole genome shotgun (WGS) entry which is preliminary data.</text>
</comment>
<reference evidence="2" key="1">
    <citation type="journal article" date="2019" name="Int. J. Syst. Evol. Microbiol.">
        <title>The Global Catalogue of Microorganisms (GCM) 10K type strain sequencing project: providing services to taxonomists for standard genome sequencing and annotation.</title>
        <authorList>
            <consortium name="The Broad Institute Genomics Platform"/>
            <consortium name="The Broad Institute Genome Sequencing Center for Infectious Disease"/>
            <person name="Wu L."/>
            <person name="Ma J."/>
        </authorList>
    </citation>
    <scope>NUCLEOTIDE SEQUENCE [LARGE SCALE GENOMIC DNA]</scope>
    <source>
        <strain evidence="2">JCM 4816</strain>
    </source>
</reference>
<dbReference type="EMBL" id="JBHSQJ010000176">
    <property type="protein sequence ID" value="MFC5911566.1"/>
    <property type="molecule type" value="Genomic_DNA"/>
</dbReference>
<sequence length="130" mass="13408">MSRKKTSPDWSGDPDLPAARARLSLVASPGTADVLVGLLSAARTDLLDAGDVLHAAQLPPLDRQHPEVARALKRAAKGKPLSPALLVRGDLAAGRALFVADGHATASACCHLGPDTPLACRVVELPAMPL</sequence>
<accession>A0ABW1GA00</accession>